<dbReference type="Proteomes" id="UP001519343">
    <property type="component" value="Unassembled WGS sequence"/>
</dbReference>
<evidence type="ECO:0000256" key="1">
    <source>
        <dbReference type="SAM" id="MobiDB-lite"/>
    </source>
</evidence>
<dbReference type="RefSeq" id="WP_209810280.1">
    <property type="nucleotide sequence ID" value="NZ_JAGGKT010000005.1"/>
</dbReference>
<keyword evidence="3" id="KW-1185">Reference proteome</keyword>
<protein>
    <submittedName>
        <fullName evidence="2">Uncharacterized protein</fullName>
    </submittedName>
</protein>
<reference evidence="2 3" key="1">
    <citation type="submission" date="2021-03" db="EMBL/GenBank/DDBJ databases">
        <title>Genomic Encyclopedia of Type Strains, Phase IV (KMG-IV): sequencing the most valuable type-strain genomes for metagenomic binning, comparative biology and taxonomic classification.</title>
        <authorList>
            <person name="Goeker M."/>
        </authorList>
    </citation>
    <scope>NUCLEOTIDE SEQUENCE [LARGE SCALE GENOMIC DNA]</scope>
    <source>
        <strain evidence="2 3">DSM 24738</strain>
    </source>
</reference>
<feature type="region of interest" description="Disordered" evidence="1">
    <location>
        <begin position="24"/>
        <end position="56"/>
    </location>
</feature>
<sequence>MSKDKNVPKTPDFDQLNDRIIAEAPKGPLIGMRTNLDPENPEAFDPYHRNEKKSEV</sequence>
<dbReference type="EMBL" id="JAGGKT010000005">
    <property type="protein sequence ID" value="MBP1932226.1"/>
    <property type="molecule type" value="Genomic_DNA"/>
</dbReference>
<evidence type="ECO:0000313" key="3">
    <source>
        <dbReference type="Proteomes" id="UP001519343"/>
    </source>
</evidence>
<accession>A0ABS4GPP9</accession>
<evidence type="ECO:0000313" key="2">
    <source>
        <dbReference type="EMBL" id="MBP1932226.1"/>
    </source>
</evidence>
<comment type="caution">
    <text evidence="2">The sequence shown here is derived from an EMBL/GenBank/DDBJ whole genome shotgun (WGS) entry which is preliminary data.</text>
</comment>
<name>A0ABS4GPP9_9BACL</name>
<proteinExistence type="predicted"/>
<gene>
    <name evidence="2" type="ORF">J2Z37_002227</name>
</gene>
<feature type="compositionally biased region" description="Basic and acidic residues" evidence="1">
    <location>
        <begin position="45"/>
        <end position="56"/>
    </location>
</feature>
<organism evidence="2 3">
    <name type="scientific">Ammoniphilus resinae</name>
    <dbReference type="NCBI Taxonomy" id="861532"/>
    <lineage>
        <taxon>Bacteria</taxon>
        <taxon>Bacillati</taxon>
        <taxon>Bacillota</taxon>
        <taxon>Bacilli</taxon>
        <taxon>Bacillales</taxon>
        <taxon>Paenibacillaceae</taxon>
        <taxon>Aneurinibacillus group</taxon>
        <taxon>Ammoniphilus</taxon>
    </lineage>
</organism>